<name>A0A345Y3K3_9NEIS</name>
<accession>A0A345Y3K3</accession>
<dbReference type="RefSeq" id="WP_115432445.1">
    <property type="nucleotide sequence ID" value="NZ_CP031337.1"/>
</dbReference>
<proteinExistence type="predicted"/>
<sequence>MHPILFLDYDGCLHPDDVYCVNGEPVFRTQGAQLFEHAELLAELLEPYPQLKIVLSTSWVRVFDFNRAKGYLPTTLQNRVIGTTYEFCDDAGEWFELSKFDQIMRYVQGHQIQSWLALDDDNNCWPEIFENNLICPYRRIGLGESRVRVELATKLEQLHQNVQ</sequence>
<dbReference type="EMBL" id="CP031337">
    <property type="protein sequence ID" value="AXK38505.1"/>
    <property type="molecule type" value="Genomic_DNA"/>
</dbReference>
<dbReference type="KEGG" id="ccah:DWG20_03170"/>
<reference evidence="1 2" key="1">
    <citation type="submission" date="2018-07" db="EMBL/GenBank/DDBJ databases">
        <title>Crenobacter cavernae sp. nov., isolated from a karst cave.</title>
        <authorList>
            <person name="Zhu H."/>
        </authorList>
    </citation>
    <scope>NUCLEOTIDE SEQUENCE [LARGE SCALE GENOMIC DNA]</scope>
    <source>
        <strain evidence="1 2">K1W11S-77</strain>
    </source>
</reference>
<evidence type="ECO:0000313" key="1">
    <source>
        <dbReference type="EMBL" id="AXK38505.1"/>
    </source>
</evidence>
<organism evidence="1 2">
    <name type="scientific">Crenobacter cavernae</name>
    <dbReference type="NCBI Taxonomy" id="2290923"/>
    <lineage>
        <taxon>Bacteria</taxon>
        <taxon>Pseudomonadati</taxon>
        <taxon>Pseudomonadota</taxon>
        <taxon>Betaproteobacteria</taxon>
        <taxon>Neisseriales</taxon>
        <taxon>Neisseriaceae</taxon>
        <taxon>Crenobacter</taxon>
    </lineage>
</organism>
<protein>
    <recommendedName>
        <fullName evidence="3">FCP1 homology domain-containing protein</fullName>
    </recommendedName>
</protein>
<evidence type="ECO:0008006" key="3">
    <source>
        <dbReference type="Google" id="ProtNLM"/>
    </source>
</evidence>
<gene>
    <name evidence="1" type="ORF">DWG20_03170</name>
</gene>
<evidence type="ECO:0000313" key="2">
    <source>
        <dbReference type="Proteomes" id="UP000254537"/>
    </source>
</evidence>
<dbReference type="Pfam" id="PF18143">
    <property type="entry name" value="HAD_SAK_2"/>
    <property type="match status" value="1"/>
</dbReference>
<dbReference type="OrthoDB" id="8773450at2"/>
<dbReference type="AlphaFoldDB" id="A0A345Y3K3"/>
<dbReference type="Proteomes" id="UP000254537">
    <property type="component" value="Chromosome"/>
</dbReference>